<dbReference type="EMBL" id="LSRE01000050">
    <property type="protein sequence ID" value="KXO89038.1"/>
    <property type="molecule type" value="Genomic_DNA"/>
</dbReference>
<evidence type="ECO:0000313" key="2">
    <source>
        <dbReference type="EMBL" id="KXO89038.1"/>
    </source>
</evidence>
<reference evidence="2 5" key="3">
    <citation type="submission" date="2016-02" db="EMBL/GenBank/DDBJ databases">
        <authorList>
            <person name="Teng J.L."/>
            <person name="Tang Y."/>
            <person name="Huang Y."/>
            <person name="Guo F."/>
            <person name="Wei W."/>
            <person name="Chen J.H."/>
            <person name="Wong S.Y."/>
            <person name="Lau S.K."/>
            <person name="Woo P.C."/>
        </authorList>
    </citation>
    <scope>NUCLEOTIDE SEQUENCE [LARGE SCALE GENOMIC DNA]</scope>
    <source>
        <strain evidence="2 5">JCM 13375</strain>
    </source>
</reference>
<dbReference type="Proteomes" id="UP000070258">
    <property type="component" value="Unassembled WGS sequence"/>
</dbReference>
<comment type="caution">
    <text evidence="3">The sequence shown here is derived from an EMBL/GenBank/DDBJ whole genome shotgun (WGS) entry which is preliminary data.</text>
</comment>
<accession>A0A138A0C5</accession>
<reference evidence="4" key="2">
    <citation type="submission" date="2016-02" db="EMBL/GenBank/DDBJ databases">
        <authorList>
            <person name="Wen L."/>
            <person name="He K."/>
            <person name="Yang H."/>
        </authorList>
    </citation>
    <scope>NUCLEOTIDE SEQUENCE [LARGE SCALE GENOMIC DNA]</scope>
    <source>
        <strain evidence="4">JCM 15929</strain>
    </source>
</reference>
<organism evidence="3 4">
    <name type="scientific">Tsukamurella pseudospumae</name>
    <dbReference type="NCBI Taxonomy" id="239498"/>
    <lineage>
        <taxon>Bacteria</taxon>
        <taxon>Bacillati</taxon>
        <taxon>Actinomycetota</taxon>
        <taxon>Actinomycetes</taxon>
        <taxon>Mycobacteriales</taxon>
        <taxon>Tsukamurellaceae</taxon>
        <taxon>Tsukamurella</taxon>
    </lineage>
</organism>
<evidence type="ECO:0000313" key="4">
    <source>
        <dbReference type="Proteomes" id="UP000070258"/>
    </source>
</evidence>
<feature type="transmembrane region" description="Helical" evidence="1">
    <location>
        <begin position="12"/>
        <end position="37"/>
    </location>
</feature>
<sequence>MEVTDDIGTTLAAFTTGPLIAVATAWFFSAVIAGVIAEIRGRSGFGFFFTTLFFLGPLGPGFALVAPREDRGRPVAPRPGTVDVRPVMEGRRRFTCPRCGAANDIPEAHTSYDCWRCDEHRKVRPA</sequence>
<dbReference type="Proteomes" id="UP000070409">
    <property type="component" value="Unassembled WGS sequence"/>
</dbReference>
<dbReference type="AlphaFoldDB" id="A0A138A0C5"/>
<reference evidence="3" key="1">
    <citation type="submission" date="2016-02" db="EMBL/GenBank/DDBJ databases">
        <authorList>
            <person name="Teng J.L."/>
            <person name="Yang Y."/>
            <person name="Huang Y."/>
            <person name="Guo F."/>
            <person name="Wei W."/>
            <person name="Chen J.H."/>
            <person name="Wong S.Y."/>
            <person name="Lau S.K."/>
            <person name="Woo P.C."/>
        </authorList>
    </citation>
    <scope>NUCLEOTIDE SEQUENCE</scope>
    <source>
        <strain evidence="3">JCM 15929</strain>
    </source>
</reference>
<protein>
    <submittedName>
        <fullName evidence="3">Uncharacterized protein</fullName>
    </submittedName>
</protein>
<evidence type="ECO:0000256" key="1">
    <source>
        <dbReference type="SAM" id="Phobius"/>
    </source>
</evidence>
<feature type="transmembrane region" description="Helical" evidence="1">
    <location>
        <begin position="44"/>
        <end position="66"/>
    </location>
</feature>
<gene>
    <name evidence="3" type="ORF">AXK60_18960</name>
    <name evidence="2" type="ORF">AXK61_10430</name>
</gene>
<evidence type="ECO:0000313" key="5">
    <source>
        <dbReference type="Proteomes" id="UP000070409"/>
    </source>
</evidence>
<proteinExistence type="predicted"/>
<dbReference type="RefSeq" id="WP_068574957.1">
    <property type="nucleotide sequence ID" value="NZ_LSRE01000050.1"/>
</dbReference>
<name>A0A138A0C5_9ACTN</name>
<dbReference type="OrthoDB" id="3628326at2"/>
<keyword evidence="1" id="KW-1133">Transmembrane helix</keyword>
<keyword evidence="5" id="KW-1185">Reference proteome</keyword>
<keyword evidence="1" id="KW-0472">Membrane</keyword>
<dbReference type="EMBL" id="LSRF01000058">
    <property type="protein sequence ID" value="KXP03849.1"/>
    <property type="molecule type" value="Genomic_DNA"/>
</dbReference>
<keyword evidence="1" id="KW-0812">Transmembrane</keyword>
<evidence type="ECO:0000313" key="3">
    <source>
        <dbReference type="EMBL" id="KXP03849.1"/>
    </source>
</evidence>